<evidence type="ECO:0000256" key="1">
    <source>
        <dbReference type="SAM" id="Phobius"/>
    </source>
</evidence>
<keyword evidence="3" id="KW-1185">Reference proteome</keyword>
<dbReference type="AlphaFoldDB" id="U7QEE5"/>
<keyword evidence="1" id="KW-0472">Membrane</keyword>
<evidence type="ECO:0000313" key="3">
    <source>
        <dbReference type="Proteomes" id="UP000017127"/>
    </source>
</evidence>
<dbReference type="PATRIC" id="fig|1348334.3.peg.4485"/>
<name>U7QEE5_9CYAN</name>
<reference evidence="2 3" key="1">
    <citation type="journal article" date="2013" name="Front. Microbiol.">
        <title>Comparative genomic analyses of the cyanobacterium, Lyngbya aestuarii BL J, a powerful hydrogen producer.</title>
        <authorList>
            <person name="Kothari A."/>
            <person name="Vaughn M."/>
            <person name="Garcia-Pichel F."/>
        </authorList>
    </citation>
    <scope>NUCLEOTIDE SEQUENCE [LARGE SCALE GENOMIC DNA]</scope>
    <source>
        <strain evidence="2 3">BL J</strain>
    </source>
</reference>
<evidence type="ECO:0000313" key="2">
    <source>
        <dbReference type="EMBL" id="ERT05400.1"/>
    </source>
</evidence>
<protein>
    <submittedName>
        <fullName evidence="2">Uncharacterized protein</fullName>
    </submittedName>
</protein>
<accession>U7QEE5</accession>
<organism evidence="2 3">
    <name type="scientific">Lyngbya aestuarii BL J</name>
    <dbReference type="NCBI Taxonomy" id="1348334"/>
    <lineage>
        <taxon>Bacteria</taxon>
        <taxon>Bacillati</taxon>
        <taxon>Cyanobacteriota</taxon>
        <taxon>Cyanophyceae</taxon>
        <taxon>Oscillatoriophycideae</taxon>
        <taxon>Oscillatoriales</taxon>
        <taxon>Microcoleaceae</taxon>
        <taxon>Lyngbya</taxon>
    </lineage>
</organism>
<dbReference type="EMBL" id="AUZM01000058">
    <property type="protein sequence ID" value="ERT05400.1"/>
    <property type="molecule type" value="Genomic_DNA"/>
</dbReference>
<keyword evidence="1" id="KW-1133">Transmembrane helix</keyword>
<feature type="transmembrane region" description="Helical" evidence="1">
    <location>
        <begin position="34"/>
        <end position="57"/>
    </location>
</feature>
<proteinExistence type="predicted"/>
<comment type="caution">
    <text evidence="2">The sequence shown here is derived from an EMBL/GenBank/DDBJ whole genome shotgun (WGS) entry which is preliminary data.</text>
</comment>
<gene>
    <name evidence="2" type="ORF">M595_4639</name>
</gene>
<keyword evidence="1" id="KW-0812">Transmembrane</keyword>
<dbReference type="Proteomes" id="UP000017127">
    <property type="component" value="Unassembled WGS sequence"/>
</dbReference>
<sequence>MRGLSVENYTQNILQLSKHSPAELENPMAIFRQYIAPLLAVLIFLLALVAVSARIFLPGDLAAPAPVSEMSPMGEQAQVFLNTIRV</sequence>